<dbReference type="GO" id="GO:0005886">
    <property type="term" value="C:plasma membrane"/>
    <property type="evidence" value="ECO:0007669"/>
    <property type="project" value="UniProtKB-SubCell"/>
</dbReference>
<evidence type="ECO:0000256" key="4">
    <source>
        <dbReference type="ARBA" id="ARBA00022692"/>
    </source>
</evidence>
<dbReference type="PROSITE" id="PS50893">
    <property type="entry name" value="ABC_TRANSPORTER_2"/>
    <property type="match status" value="1"/>
</dbReference>
<evidence type="ECO:0000259" key="10">
    <source>
        <dbReference type="PROSITE" id="PS50893"/>
    </source>
</evidence>
<dbReference type="EMBL" id="CAFBNH010000001">
    <property type="protein sequence ID" value="CAB4934288.1"/>
    <property type="molecule type" value="Genomic_DNA"/>
</dbReference>
<dbReference type="SUPFAM" id="SSF52540">
    <property type="entry name" value="P-loop containing nucleoside triphosphate hydrolases"/>
    <property type="match status" value="1"/>
</dbReference>
<evidence type="ECO:0000256" key="5">
    <source>
        <dbReference type="ARBA" id="ARBA00022741"/>
    </source>
</evidence>
<evidence type="ECO:0000313" key="15">
    <source>
        <dbReference type="EMBL" id="CAB4778922.1"/>
    </source>
</evidence>
<dbReference type="GO" id="GO:0034040">
    <property type="term" value="F:ATPase-coupled lipid transmembrane transporter activity"/>
    <property type="evidence" value="ECO:0007669"/>
    <property type="project" value="TreeGrafter"/>
</dbReference>
<dbReference type="GO" id="GO:0016887">
    <property type="term" value="F:ATP hydrolysis activity"/>
    <property type="evidence" value="ECO:0007669"/>
    <property type="project" value="InterPro"/>
</dbReference>
<sequence>MRSIRQHWKLSTLGRAASVLDSLDRRKMYFVTLIQILLSLLDLLGVVLIGVLGALAVSGVQSLHPGTRVGYVLTFFHITHFSFTQQIAFIGAIAVTSLVGRTIFSIIFTRKILFFLSRRGAKISANLVSRLLSQPMLLVQKLTSQETLYSVTNGVEVITLNILAVAVSLVSDFASLVILLIGLFVVDPIISIGTLLVFGVIGTVLYFFMHVRARIIGLRSSELRIRSNEKIIEVFSSYRESVVRNRRDFYAREIGRMRFDLADVLAEGSFMPYVGKYVIETTVVLGAVLLGAAQFILQDATHAVGTLAVFLAAGSRIAPAVLRLQQGAVTIRSNSGAANVTLEMIENLSEVKHLPNVDDTVDIIHEGFDASVNMASVSFKYSGRDESAISDVSLRIPAGASVAIVGPSGSGKTTLIDNLLGVIDPDEGHVSISGQCPNEAISRWPGAIAYVSQDVVISNGTIRENVALGYPIEVATEELVLRALEVAHLDQFVSELPFGIDTPVGERGTQISGGQRQRLGIARAMFTRPHLLVLDEATSSLDGETEAAISSAIHALRGSTTVVMIAHRLSTVREADVVVYLDRGKVIATGSFTEVRNRVPDFDRQAKLMGI</sequence>
<dbReference type="InterPro" id="IPR036640">
    <property type="entry name" value="ABC1_TM_sf"/>
</dbReference>
<feature type="domain" description="ABC transporter" evidence="10">
    <location>
        <begin position="372"/>
        <end position="608"/>
    </location>
</feature>
<keyword evidence="3" id="KW-1003">Cell membrane</keyword>
<dbReference type="EMBL" id="CAEZZW010000003">
    <property type="protein sequence ID" value="CAB4778922.1"/>
    <property type="molecule type" value="Genomic_DNA"/>
</dbReference>
<evidence type="ECO:0000313" key="20">
    <source>
        <dbReference type="EMBL" id="CAB5072283.1"/>
    </source>
</evidence>
<dbReference type="EMBL" id="CAFABH010000007">
    <property type="protein sequence ID" value="CAB4826046.1"/>
    <property type="molecule type" value="Genomic_DNA"/>
</dbReference>
<gene>
    <name evidence="13" type="ORF">UFOPK2510_00808</name>
    <name evidence="14" type="ORF">UFOPK2718_00160</name>
    <name evidence="15" type="ORF">UFOPK2936_00744</name>
    <name evidence="16" type="ORF">UFOPK3174_00548</name>
    <name evidence="17" type="ORF">UFOPK3328_00075</name>
    <name evidence="18" type="ORF">UFOPK3779_00075</name>
    <name evidence="19" type="ORF">UFOPK3913_00101</name>
    <name evidence="12" type="ORF">UFOPK4107_00564</name>
    <name evidence="20" type="ORF">UFOPK4403_00752</name>
</gene>
<dbReference type="Gene3D" id="1.20.1560.10">
    <property type="entry name" value="ABC transporter type 1, transmembrane domain"/>
    <property type="match status" value="1"/>
</dbReference>
<feature type="domain" description="ABC transmembrane type-1" evidence="11">
    <location>
        <begin position="36"/>
        <end position="333"/>
    </location>
</feature>
<feature type="transmembrane region" description="Helical" evidence="9">
    <location>
        <begin position="87"/>
        <end position="109"/>
    </location>
</feature>
<dbReference type="InterPro" id="IPR039421">
    <property type="entry name" value="Type_1_exporter"/>
</dbReference>
<keyword evidence="6" id="KW-0067">ATP-binding</keyword>
<evidence type="ECO:0000256" key="1">
    <source>
        <dbReference type="ARBA" id="ARBA00004651"/>
    </source>
</evidence>
<evidence type="ECO:0000313" key="16">
    <source>
        <dbReference type="EMBL" id="CAB4826046.1"/>
    </source>
</evidence>
<evidence type="ECO:0000256" key="8">
    <source>
        <dbReference type="ARBA" id="ARBA00023136"/>
    </source>
</evidence>
<dbReference type="FunFam" id="3.40.50.300:FF:000299">
    <property type="entry name" value="ABC transporter ATP-binding protein/permease"/>
    <property type="match status" value="1"/>
</dbReference>
<dbReference type="SUPFAM" id="SSF90123">
    <property type="entry name" value="ABC transporter transmembrane region"/>
    <property type="match status" value="1"/>
</dbReference>
<evidence type="ECO:0000256" key="6">
    <source>
        <dbReference type="ARBA" id="ARBA00022840"/>
    </source>
</evidence>
<dbReference type="InterPro" id="IPR027417">
    <property type="entry name" value="P-loop_NTPase"/>
</dbReference>
<evidence type="ECO:0000313" key="17">
    <source>
        <dbReference type="EMBL" id="CAB4855479.1"/>
    </source>
</evidence>
<feature type="transmembrane region" description="Helical" evidence="9">
    <location>
        <begin position="277"/>
        <end position="297"/>
    </location>
</feature>
<dbReference type="EMBL" id="CAFBQX010000003">
    <property type="protein sequence ID" value="CAB5072283.1"/>
    <property type="molecule type" value="Genomic_DNA"/>
</dbReference>
<keyword evidence="8 9" id="KW-0472">Membrane</keyword>
<evidence type="ECO:0000313" key="14">
    <source>
        <dbReference type="EMBL" id="CAB4716449.1"/>
    </source>
</evidence>
<dbReference type="InterPro" id="IPR003593">
    <property type="entry name" value="AAA+_ATPase"/>
</dbReference>
<feature type="transmembrane region" description="Helical" evidence="9">
    <location>
        <begin position="158"/>
        <end position="183"/>
    </location>
</feature>
<evidence type="ECO:0000313" key="19">
    <source>
        <dbReference type="EMBL" id="CAB4968390.1"/>
    </source>
</evidence>
<dbReference type="EMBL" id="CAFBOC010000001">
    <property type="protein sequence ID" value="CAB4968390.1"/>
    <property type="molecule type" value="Genomic_DNA"/>
</dbReference>
<feature type="transmembrane region" description="Helical" evidence="9">
    <location>
        <begin position="29"/>
        <end position="57"/>
    </location>
</feature>
<proteinExistence type="predicted"/>
<dbReference type="EMBL" id="CAFBLD010000001">
    <property type="protein sequence ID" value="CAB4855479.1"/>
    <property type="molecule type" value="Genomic_DNA"/>
</dbReference>
<comment type="subcellular location">
    <subcellularLocation>
        <location evidence="1">Cell membrane</location>
        <topology evidence="1">Multi-pass membrane protein</topology>
    </subcellularLocation>
</comment>
<keyword evidence="4 9" id="KW-0812">Transmembrane</keyword>
<evidence type="ECO:0000259" key="11">
    <source>
        <dbReference type="PROSITE" id="PS50929"/>
    </source>
</evidence>
<dbReference type="EMBL" id="CAESAE010000003">
    <property type="protein sequence ID" value="CAB4335490.1"/>
    <property type="molecule type" value="Genomic_DNA"/>
</dbReference>
<dbReference type="PROSITE" id="PS50929">
    <property type="entry name" value="ABC_TM1F"/>
    <property type="match status" value="1"/>
</dbReference>
<evidence type="ECO:0000313" key="18">
    <source>
        <dbReference type="EMBL" id="CAB4934288.1"/>
    </source>
</evidence>
<dbReference type="AlphaFoldDB" id="A0A6J7CH42"/>
<keyword evidence="2" id="KW-0813">Transport</keyword>
<evidence type="ECO:0000256" key="2">
    <source>
        <dbReference type="ARBA" id="ARBA00022448"/>
    </source>
</evidence>
<dbReference type="EMBL" id="CAEZYM010000001">
    <property type="protein sequence ID" value="CAB4716449.1"/>
    <property type="molecule type" value="Genomic_DNA"/>
</dbReference>
<evidence type="ECO:0000256" key="7">
    <source>
        <dbReference type="ARBA" id="ARBA00022989"/>
    </source>
</evidence>
<keyword evidence="5" id="KW-0547">Nucleotide-binding</keyword>
<dbReference type="PANTHER" id="PTHR24221:SF654">
    <property type="entry name" value="ATP-BINDING CASSETTE SUB-FAMILY B MEMBER 6"/>
    <property type="match status" value="1"/>
</dbReference>
<dbReference type="EMBL" id="CAEZXO010000004">
    <property type="protein sequence ID" value="CAB4692766.1"/>
    <property type="molecule type" value="Genomic_DNA"/>
</dbReference>
<feature type="transmembrane region" description="Helical" evidence="9">
    <location>
        <begin position="189"/>
        <end position="209"/>
    </location>
</feature>
<dbReference type="GO" id="GO:0140359">
    <property type="term" value="F:ABC-type transporter activity"/>
    <property type="evidence" value="ECO:0007669"/>
    <property type="project" value="InterPro"/>
</dbReference>
<keyword evidence="7 9" id="KW-1133">Transmembrane helix</keyword>
<dbReference type="Pfam" id="PF00005">
    <property type="entry name" value="ABC_tran"/>
    <property type="match status" value="1"/>
</dbReference>
<dbReference type="InterPro" id="IPR011527">
    <property type="entry name" value="ABC1_TM_dom"/>
</dbReference>
<evidence type="ECO:0000256" key="9">
    <source>
        <dbReference type="SAM" id="Phobius"/>
    </source>
</evidence>
<dbReference type="InterPro" id="IPR017871">
    <property type="entry name" value="ABC_transporter-like_CS"/>
</dbReference>
<name>A0A6J7CH42_9ZZZZ</name>
<dbReference type="InterPro" id="IPR003439">
    <property type="entry name" value="ABC_transporter-like_ATP-bd"/>
</dbReference>
<protein>
    <submittedName>
        <fullName evidence="17">Unannotated protein</fullName>
    </submittedName>
</protein>
<reference evidence="17" key="1">
    <citation type="submission" date="2020-05" db="EMBL/GenBank/DDBJ databases">
        <authorList>
            <person name="Chiriac C."/>
            <person name="Salcher M."/>
            <person name="Ghai R."/>
            <person name="Kavagutti S V."/>
        </authorList>
    </citation>
    <scope>NUCLEOTIDE SEQUENCE</scope>
</reference>
<dbReference type="SMART" id="SM00382">
    <property type="entry name" value="AAA"/>
    <property type="match status" value="1"/>
</dbReference>
<dbReference type="PROSITE" id="PS00211">
    <property type="entry name" value="ABC_TRANSPORTER_1"/>
    <property type="match status" value="1"/>
</dbReference>
<evidence type="ECO:0000313" key="13">
    <source>
        <dbReference type="EMBL" id="CAB4692766.1"/>
    </source>
</evidence>
<dbReference type="GO" id="GO:0005524">
    <property type="term" value="F:ATP binding"/>
    <property type="evidence" value="ECO:0007669"/>
    <property type="project" value="UniProtKB-KW"/>
</dbReference>
<evidence type="ECO:0000313" key="12">
    <source>
        <dbReference type="EMBL" id="CAB4335490.1"/>
    </source>
</evidence>
<organism evidence="17">
    <name type="scientific">freshwater metagenome</name>
    <dbReference type="NCBI Taxonomy" id="449393"/>
    <lineage>
        <taxon>unclassified sequences</taxon>
        <taxon>metagenomes</taxon>
        <taxon>ecological metagenomes</taxon>
    </lineage>
</organism>
<evidence type="ECO:0000256" key="3">
    <source>
        <dbReference type="ARBA" id="ARBA00022475"/>
    </source>
</evidence>
<accession>A0A6J7CH42</accession>
<dbReference type="Gene3D" id="3.40.50.300">
    <property type="entry name" value="P-loop containing nucleotide triphosphate hydrolases"/>
    <property type="match status" value="1"/>
</dbReference>
<dbReference type="PANTHER" id="PTHR24221">
    <property type="entry name" value="ATP-BINDING CASSETTE SUB-FAMILY B"/>
    <property type="match status" value="1"/>
</dbReference>